<accession>A0A9P1I8R0</accession>
<feature type="region of interest" description="Disordered" evidence="1">
    <location>
        <begin position="562"/>
        <end position="621"/>
    </location>
</feature>
<organism evidence="2 3">
    <name type="scientific">Caenorhabditis angaria</name>
    <dbReference type="NCBI Taxonomy" id="860376"/>
    <lineage>
        <taxon>Eukaryota</taxon>
        <taxon>Metazoa</taxon>
        <taxon>Ecdysozoa</taxon>
        <taxon>Nematoda</taxon>
        <taxon>Chromadorea</taxon>
        <taxon>Rhabditida</taxon>
        <taxon>Rhabditina</taxon>
        <taxon>Rhabditomorpha</taxon>
        <taxon>Rhabditoidea</taxon>
        <taxon>Rhabditidae</taxon>
        <taxon>Peloderinae</taxon>
        <taxon>Caenorhabditis</taxon>
    </lineage>
</organism>
<keyword evidence="3" id="KW-1185">Reference proteome</keyword>
<evidence type="ECO:0000256" key="1">
    <source>
        <dbReference type="SAM" id="MobiDB-lite"/>
    </source>
</evidence>
<feature type="compositionally biased region" description="Basic residues" evidence="1">
    <location>
        <begin position="718"/>
        <end position="729"/>
    </location>
</feature>
<feature type="compositionally biased region" description="Polar residues" evidence="1">
    <location>
        <begin position="1"/>
        <end position="14"/>
    </location>
</feature>
<dbReference type="Proteomes" id="UP001152747">
    <property type="component" value="Unassembled WGS sequence"/>
</dbReference>
<dbReference type="AlphaFoldDB" id="A0A9P1I8R0"/>
<dbReference type="EMBL" id="CANHGI010000001">
    <property type="protein sequence ID" value="CAI5440265.1"/>
    <property type="molecule type" value="Genomic_DNA"/>
</dbReference>
<feature type="compositionally biased region" description="Basic residues" evidence="1">
    <location>
        <begin position="78"/>
        <end position="87"/>
    </location>
</feature>
<evidence type="ECO:0000313" key="2">
    <source>
        <dbReference type="EMBL" id="CAI5440265.1"/>
    </source>
</evidence>
<feature type="compositionally biased region" description="Basic and acidic residues" evidence="1">
    <location>
        <begin position="105"/>
        <end position="117"/>
    </location>
</feature>
<feature type="region of interest" description="Disordered" evidence="1">
    <location>
        <begin position="712"/>
        <end position="744"/>
    </location>
</feature>
<reference evidence="2" key="1">
    <citation type="submission" date="2022-11" db="EMBL/GenBank/DDBJ databases">
        <authorList>
            <person name="Kikuchi T."/>
        </authorList>
    </citation>
    <scope>NUCLEOTIDE SEQUENCE</scope>
    <source>
        <strain evidence="2">PS1010</strain>
    </source>
</reference>
<protein>
    <submittedName>
        <fullName evidence="2">Uncharacterized protein</fullName>
    </submittedName>
</protein>
<feature type="region of interest" description="Disordered" evidence="1">
    <location>
        <begin position="1"/>
        <end position="117"/>
    </location>
</feature>
<evidence type="ECO:0000313" key="3">
    <source>
        <dbReference type="Proteomes" id="UP001152747"/>
    </source>
</evidence>
<feature type="region of interest" description="Disordered" evidence="1">
    <location>
        <begin position="403"/>
        <end position="423"/>
    </location>
</feature>
<name>A0A9P1I8R0_9PELO</name>
<gene>
    <name evidence="2" type="ORF">CAMP_LOCUS2902</name>
</gene>
<proteinExistence type="predicted"/>
<feature type="compositionally biased region" description="Basic and acidic residues" evidence="1">
    <location>
        <begin position="49"/>
        <end position="61"/>
    </location>
</feature>
<sequence length="872" mass="99521">MGNTKDASNLTTLSPVRRKRKAAGELDLSTAAAHRGTLGANNNSAKKSTSRDEEKENLLLEKRRKSNSKSTSPAANSPRKKSQRRVSHAQQQQKAVSRRKNAAPRKLEDLKRDAESGKDRLNADQLLTEFLSFQNNASQLTTNTFLCRNIRKNLEKKSGEKPKFNAKIGYDLLKKMRSQMMKQNGDRPIFTMEFDKILNWPDTLELEYCNDITATSTVKFSVLLVDEQKNVKMFPAGFAIVPLFKHIEENFSEEDRMKSSTLKLRQFSCPQKLVNESHEIYLLVEASRMMNKECEKILGEGKRIRSTATKSKDLKPKNLSMDLKDYVEIKTFGCTLIYKSDAKNQLNCTIEGISRVSLHEFRDQKLEVENLRALNSTNKNPPPNQPGLIISTFGQAKYKEIRNPNQIPMPRSSRPPRRSATTTTTKIPTNWQLNCERHPLLERNICPISLRRFADAESFAEYLRFRFPCFTFDLRRGKISRNLEYFTKTAKTTKFEGFVFKKGAAQRPKIAAASAAAAAKESDDSEDEEEVVHLATMSACREEVFPSCPFRYATRKDAEFALPLPKRKSRKPAAPAPQPLPKMSADGPSLRKRAHVSPEKKPTPRGTQAEAEEEEEEPQKDNRLKVLCEKFLGASLSRKEAEAEAEQRVFETSMPRENSAVLNGIFLREEFLSNFESHDPENSEFKVENFQLDKEQVILYRQKQIEAIEEVRKEESRKRRKKGAKRAGVVRKPQPTGNEPKADKNLNQLAVPAENGGIDLDIEGFAIPVEGCLHFDPIVQIKYDFLLRCFYADAGHRTNPASATRKSSMMTQFISTYHTKIFSQNLAEIYLKHLQLMFIDEKNPIHYLTPLNRFLEQMKAWDERPGPSNRSP</sequence>
<comment type="caution">
    <text evidence="2">The sequence shown here is derived from an EMBL/GenBank/DDBJ whole genome shotgun (WGS) entry which is preliminary data.</text>
</comment>